<accession>A0A9W9TQM1</accession>
<feature type="compositionally biased region" description="Basic and acidic residues" evidence="1">
    <location>
        <begin position="1"/>
        <end position="10"/>
    </location>
</feature>
<comment type="caution">
    <text evidence="2">The sequence shown here is derived from an EMBL/GenBank/DDBJ whole genome shotgun (WGS) entry which is preliminary data.</text>
</comment>
<evidence type="ECO:0000256" key="1">
    <source>
        <dbReference type="SAM" id="MobiDB-lite"/>
    </source>
</evidence>
<gene>
    <name evidence="2" type="ORF">N7469_004494</name>
</gene>
<reference evidence="2" key="1">
    <citation type="submission" date="2022-11" db="EMBL/GenBank/DDBJ databases">
        <authorList>
            <person name="Petersen C."/>
        </authorList>
    </citation>
    <scope>NUCLEOTIDE SEQUENCE</scope>
    <source>
        <strain evidence="2">IBT 23319</strain>
    </source>
</reference>
<keyword evidence="3" id="KW-1185">Reference proteome</keyword>
<evidence type="ECO:0000313" key="2">
    <source>
        <dbReference type="EMBL" id="KAJ5235326.1"/>
    </source>
</evidence>
<organism evidence="2 3">
    <name type="scientific">Penicillium citrinum</name>
    <dbReference type="NCBI Taxonomy" id="5077"/>
    <lineage>
        <taxon>Eukaryota</taxon>
        <taxon>Fungi</taxon>
        <taxon>Dikarya</taxon>
        <taxon>Ascomycota</taxon>
        <taxon>Pezizomycotina</taxon>
        <taxon>Eurotiomycetes</taxon>
        <taxon>Eurotiomycetidae</taxon>
        <taxon>Eurotiales</taxon>
        <taxon>Aspergillaceae</taxon>
        <taxon>Penicillium</taxon>
    </lineage>
</organism>
<sequence>MSTLAQDKRTHPGSRGSLPYAATSPIWNLNEPPGRDWVSKMTRETKSNGPQLMVREFLEASGISIPKGVALLAWSE</sequence>
<dbReference type="AlphaFoldDB" id="A0A9W9TQM1"/>
<reference evidence="2" key="2">
    <citation type="journal article" date="2023" name="IMA Fungus">
        <title>Comparative genomic study of the Penicillium genus elucidates a diverse pangenome and 15 lateral gene transfer events.</title>
        <authorList>
            <person name="Petersen C."/>
            <person name="Sorensen T."/>
            <person name="Nielsen M.R."/>
            <person name="Sondergaard T.E."/>
            <person name="Sorensen J.L."/>
            <person name="Fitzpatrick D.A."/>
            <person name="Frisvad J.C."/>
            <person name="Nielsen K.L."/>
        </authorList>
    </citation>
    <scope>NUCLEOTIDE SEQUENCE</scope>
    <source>
        <strain evidence="2">IBT 23319</strain>
    </source>
</reference>
<proteinExistence type="predicted"/>
<dbReference type="Proteomes" id="UP001147733">
    <property type="component" value="Unassembled WGS sequence"/>
</dbReference>
<dbReference type="RefSeq" id="XP_056502826.1">
    <property type="nucleotide sequence ID" value="XM_056643414.1"/>
</dbReference>
<feature type="region of interest" description="Disordered" evidence="1">
    <location>
        <begin position="1"/>
        <end position="33"/>
    </location>
</feature>
<dbReference type="GeneID" id="81382581"/>
<dbReference type="EMBL" id="JAPQKT010000003">
    <property type="protein sequence ID" value="KAJ5235326.1"/>
    <property type="molecule type" value="Genomic_DNA"/>
</dbReference>
<name>A0A9W9TQM1_PENCI</name>
<protein>
    <submittedName>
        <fullName evidence="2">Uncharacterized protein</fullName>
    </submittedName>
</protein>
<evidence type="ECO:0000313" key="3">
    <source>
        <dbReference type="Proteomes" id="UP001147733"/>
    </source>
</evidence>